<keyword evidence="5" id="KW-0378">Hydrolase</keyword>
<dbReference type="CDD" id="cd01320">
    <property type="entry name" value="ADA"/>
    <property type="match status" value="1"/>
</dbReference>
<dbReference type="GO" id="GO:0009897">
    <property type="term" value="C:external side of plasma membrane"/>
    <property type="evidence" value="ECO:0007669"/>
    <property type="project" value="TreeGrafter"/>
</dbReference>
<keyword evidence="9" id="KW-1185">Reference proteome</keyword>
<dbReference type="InterPro" id="IPR001365">
    <property type="entry name" value="A_deaminase_dom"/>
</dbReference>
<dbReference type="SUPFAM" id="SSF51556">
    <property type="entry name" value="Metallo-dependent hydrolases"/>
    <property type="match status" value="2"/>
</dbReference>
<dbReference type="OrthoDB" id="272271at2759"/>
<dbReference type="Pfam" id="PF00962">
    <property type="entry name" value="A_deaminase"/>
    <property type="match status" value="2"/>
</dbReference>
<dbReference type="GO" id="GO:0046103">
    <property type="term" value="P:inosine biosynthetic process"/>
    <property type="evidence" value="ECO:0007669"/>
    <property type="project" value="TreeGrafter"/>
</dbReference>
<keyword evidence="4" id="KW-0479">Metal-binding</keyword>
<dbReference type="PANTHER" id="PTHR11409:SF43">
    <property type="entry name" value="ADENOSINE DEAMINASE"/>
    <property type="match status" value="1"/>
</dbReference>
<evidence type="ECO:0000259" key="7">
    <source>
        <dbReference type="Pfam" id="PF00962"/>
    </source>
</evidence>
<protein>
    <recommendedName>
        <fullName evidence="3">adenosine deaminase</fullName>
        <ecNumber evidence="3">3.5.4.4</ecNumber>
    </recommendedName>
</protein>
<evidence type="ECO:0000256" key="2">
    <source>
        <dbReference type="ARBA" id="ARBA00006676"/>
    </source>
</evidence>
<evidence type="ECO:0000256" key="6">
    <source>
        <dbReference type="ARBA" id="ARBA00022833"/>
    </source>
</evidence>
<sequence>MSAELTLDIIRQMPKAELHCHLDGFCRPQTIIELAAEQGIALPTTNIDELSKMMTAPLDCPDLVTYLTCFDIVLPVMQQPYAITRIFYEACEDAVKDGITYIELRFAPALHTKNGHSYSQILEAAIDGVNMAQKRLPITPRIICCAMRQMSPEINREIAEICWRFRHQFVVGFDLAGPEDGFPPDKHEEAFRIIREKSLSVTIHAGEATGARSVELALHCNAHRIGHGTRIIEDERVLQEAIDRRVPLECCVTSNVQTKAVAKLEDHPIRKYFDMGVTTVPCTDNPTVSGCTLSGEYYMLHKKFNFNVAEILRMADYGFRGAFVPESMKKRLRIEAFVKSLKVLKENGIDISSIEADAEYYHKLGLTVPPAFVPPVRNPPLTLALIQQLPKCDLDCRFIGSVPIPLLFKFYQDLPDDKRAKLPKFANASEMRDYMCSKDDETYRTRAKTLATKLLQTEDNIRTGLRGILEEAHADNVVYIEVTISPIFHIKGGLTMEQVVDICIDEANKFGRLEVKFVINANIQSLSPIDVHKLAKLAVAYKEKGVVGFATTTMEITERTMQYYQETFTYLRDNFMPVTMFAGEENLDSVPCALVRGGARRIAGGFKLTQSESILNDVTSHNVAVLFHLSQRFNQAAGWKKTPVRFFFDLGVKVAFCSIHHSLANQTRSQQLMQIAEESGLDALSMLQIIDNSFVSIFLHYEDTRKYRKLFWEKTEEILKDCGFKSFFNYSFFSEPK</sequence>
<dbReference type="GO" id="GO:0046872">
    <property type="term" value="F:metal ion binding"/>
    <property type="evidence" value="ECO:0007669"/>
    <property type="project" value="UniProtKB-KW"/>
</dbReference>
<dbReference type="GO" id="GO:0006154">
    <property type="term" value="P:adenosine catabolic process"/>
    <property type="evidence" value="ECO:0007669"/>
    <property type="project" value="TreeGrafter"/>
</dbReference>
<dbReference type="AlphaFoldDB" id="A0A1J4K8I7"/>
<dbReference type="GO" id="GO:0043103">
    <property type="term" value="P:hypoxanthine salvage"/>
    <property type="evidence" value="ECO:0007669"/>
    <property type="project" value="TreeGrafter"/>
</dbReference>
<dbReference type="FunFam" id="3.20.20.140:FF:000091">
    <property type="entry name" value="Probable adenosine deaminase"/>
    <property type="match status" value="1"/>
</dbReference>
<dbReference type="RefSeq" id="XP_068360659.1">
    <property type="nucleotide sequence ID" value="XM_068492314.1"/>
</dbReference>
<dbReference type="GO" id="GO:0060169">
    <property type="term" value="P:negative regulation of adenosine receptor signaling pathway"/>
    <property type="evidence" value="ECO:0007669"/>
    <property type="project" value="TreeGrafter"/>
</dbReference>
<dbReference type="GO" id="GO:0005829">
    <property type="term" value="C:cytosol"/>
    <property type="evidence" value="ECO:0007669"/>
    <property type="project" value="TreeGrafter"/>
</dbReference>
<name>A0A1J4K8I7_9EUKA</name>
<evidence type="ECO:0000313" key="9">
    <source>
        <dbReference type="Proteomes" id="UP000179807"/>
    </source>
</evidence>
<evidence type="ECO:0000256" key="5">
    <source>
        <dbReference type="ARBA" id="ARBA00022801"/>
    </source>
</evidence>
<dbReference type="InterPro" id="IPR006330">
    <property type="entry name" value="Ado/ade_deaminase"/>
</dbReference>
<evidence type="ECO:0000256" key="3">
    <source>
        <dbReference type="ARBA" id="ARBA00012784"/>
    </source>
</evidence>
<dbReference type="VEuPathDB" id="TrichDB:TRFO_05142"/>
<dbReference type="Proteomes" id="UP000179807">
    <property type="component" value="Unassembled WGS sequence"/>
</dbReference>
<dbReference type="GO" id="GO:0004000">
    <property type="term" value="F:adenosine deaminase activity"/>
    <property type="evidence" value="ECO:0007669"/>
    <property type="project" value="TreeGrafter"/>
</dbReference>
<organism evidence="8 9">
    <name type="scientific">Tritrichomonas foetus</name>
    <dbReference type="NCBI Taxonomy" id="1144522"/>
    <lineage>
        <taxon>Eukaryota</taxon>
        <taxon>Metamonada</taxon>
        <taxon>Parabasalia</taxon>
        <taxon>Tritrichomonadida</taxon>
        <taxon>Tritrichomonadidae</taxon>
        <taxon>Tritrichomonas</taxon>
    </lineage>
</organism>
<dbReference type="NCBIfam" id="TIGR01430">
    <property type="entry name" value="aden_deam"/>
    <property type="match status" value="1"/>
</dbReference>
<gene>
    <name evidence="8" type="ORF">TRFO_05142</name>
</gene>
<dbReference type="PANTHER" id="PTHR11409">
    <property type="entry name" value="ADENOSINE DEAMINASE"/>
    <property type="match status" value="1"/>
</dbReference>
<dbReference type="Gene3D" id="3.20.20.140">
    <property type="entry name" value="Metal-dependent hydrolases"/>
    <property type="match status" value="2"/>
</dbReference>
<accession>A0A1J4K8I7</accession>
<keyword evidence="6" id="KW-0862">Zinc</keyword>
<evidence type="ECO:0000256" key="1">
    <source>
        <dbReference type="ARBA" id="ARBA00001947"/>
    </source>
</evidence>
<dbReference type="InterPro" id="IPR032466">
    <property type="entry name" value="Metal_Hydrolase"/>
</dbReference>
<proteinExistence type="inferred from homology"/>
<dbReference type="EC" id="3.5.4.4" evidence="3"/>
<comment type="similarity">
    <text evidence="2">Belongs to the metallo-dependent hydrolases superfamily. Adenosine and AMP deaminases family.</text>
</comment>
<feature type="domain" description="Adenosine deaminase" evidence="7">
    <location>
        <begin position="14"/>
        <end position="333"/>
    </location>
</feature>
<reference evidence="8" key="1">
    <citation type="submission" date="2016-10" db="EMBL/GenBank/DDBJ databases">
        <authorList>
            <person name="Benchimol M."/>
            <person name="Almeida L.G."/>
            <person name="Vasconcelos A.T."/>
            <person name="Perreira-Neves A."/>
            <person name="Rosa I.A."/>
            <person name="Tasca T."/>
            <person name="Bogo M.R."/>
            <person name="de Souza W."/>
        </authorList>
    </citation>
    <scope>NUCLEOTIDE SEQUENCE [LARGE SCALE GENOMIC DNA]</scope>
    <source>
        <strain evidence="8">K</strain>
    </source>
</reference>
<dbReference type="GeneID" id="94827018"/>
<dbReference type="EMBL" id="MLAK01000693">
    <property type="protein sequence ID" value="OHT07523.1"/>
    <property type="molecule type" value="Genomic_DNA"/>
</dbReference>
<comment type="caution">
    <text evidence="8">The sequence shown here is derived from an EMBL/GenBank/DDBJ whole genome shotgun (WGS) entry which is preliminary data.</text>
</comment>
<comment type="cofactor">
    <cofactor evidence="1">
        <name>Zn(2+)</name>
        <dbReference type="ChEBI" id="CHEBI:29105"/>
    </cofactor>
</comment>
<feature type="domain" description="Adenosine deaminase" evidence="7">
    <location>
        <begin position="414"/>
        <end position="706"/>
    </location>
</feature>
<evidence type="ECO:0000313" key="8">
    <source>
        <dbReference type="EMBL" id="OHT07523.1"/>
    </source>
</evidence>
<evidence type="ECO:0000256" key="4">
    <source>
        <dbReference type="ARBA" id="ARBA00022723"/>
    </source>
</evidence>